<keyword evidence="8 10" id="KW-0539">Nucleus</keyword>
<dbReference type="PANTHER" id="PTHR23245:SF36">
    <property type="entry name" value="TRNA (GUANINE(37)-N1)-METHYLTRANSFERASE"/>
    <property type="match status" value="1"/>
</dbReference>
<dbReference type="Gene3D" id="3.30.300.110">
    <property type="entry name" value="Met-10+ protein-like domains"/>
    <property type="match status" value="1"/>
</dbReference>
<feature type="binding site" evidence="10">
    <location>
        <position position="220"/>
    </location>
    <ligand>
        <name>S-adenosyl-L-methionine</name>
        <dbReference type="ChEBI" id="CHEBI:59789"/>
    </ligand>
</feature>
<dbReference type="GO" id="GO:0005634">
    <property type="term" value="C:nucleus"/>
    <property type="evidence" value="ECO:0007669"/>
    <property type="project" value="UniProtKB-SubCell"/>
</dbReference>
<dbReference type="SUPFAM" id="SSF53335">
    <property type="entry name" value="S-adenosyl-L-methionine-dependent methyltransferases"/>
    <property type="match status" value="1"/>
</dbReference>
<keyword evidence="7 10" id="KW-0496">Mitochondrion</keyword>
<dbReference type="GeneID" id="30991181"/>
<evidence type="ECO:0000256" key="6">
    <source>
        <dbReference type="ARBA" id="ARBA00022694"/>
    </source>
</evidence>
<dbReference type="FunFam" id="3.30.300.110:FF:000001">
    <property type="entry name" value="tRNA (guanine(37)-N1)-methyltransferase"/>
    <property type="match status" value="1"/>
</dbReference>
<protein>
    <recommendedName>
        <fullName evidence="10">tRNA (guanine(37)-N1)-methyltransferase</fullName>
        <ecNumber evidence="10">2.1.1.228</ecNumber>
    </recommendedName>
    <alternativeName>
        <fullName evidence="10">M1G-methyltransferase</fullName>
    </alternativeName>
    <alternativeName>
        <fullName evidence="10">tRNA [GM37] methyltransferase</fullName>
    </alternativeName>
    <alternativeName>
        <fullName evidence="10">tRNA methyltransferase 5</fullName>
    </alternativeName>
</protein>
<name>A0A0H5C082_CYBJN</name>
<dbReference type="InterPro" id="IPR029063">
    <property type="entry name" value="SAM-dependent_MTases_sf"/>
</dbReference>
<accession>A0A0H5C082</accession>
<dbReference type="OrthoDB" id="408788at2759"/>
<dbReference type="Pfam" id="PF02475">
    <property type="entry name" value="TRM5-TYW2_MTfase"/>
    <property type="match status" value="1"/>
</dbReference>
<evidence type="ECO:0000256" key="7">
    <source>
        <dbReference type="ARBA" id="ARBA00023128"/>
    </source>
</evidence>
<comment type="subunit">
    <text evidence="10">Monomer.</text>
</comment>
<evidence type="ECO:0000313" key="13">
    <source>
        <dbReference type="EMBL" id="ODV76555.1"/>
    </source>
</evidence>
<dbReference type="GO" id="GO:0070901">
    <property type="term" value="P:mitochondrial tRNA methylation"/>
    <property type="evidence" value="ECO:0007669"/>
    <property type="project" value="TreeGrafter"/>
</dbReference>
<sequence length="443" mass="51263">MNLAPPVNRAMTQLDRAFFHRTLSVVEAHFNEPKLVGQFIKLYSKDMLKLKKMRNVNKYDDGTRGVLLKDEVHSVEEVPVKLSAEGFRFLQQNKVQLKPYSLTIGYDFWKAEEILGAILPEEFLDEVPSGFTITGHIAHLNLRDEFKPFGELIGQVILDKNPNIRTVVDKVGSIDTVYRTFSMKVLAGDDDLIVEQRESNCVFQFDFSKVYWNSRLHTEHDRLVNTFQQGELVCDVMAGVGPFSVPAGKKRVFVISNDLNPDSFHWMKVNIQRNKVGDYVEPVNVNGRELIQRCLDYASQFDKSHNGGVKYLSKKRKAGEEPIYQFLPVPKFIHHFVMNLPDSALEFLNEFNGIYSSVPEIRRLEGFKLPMVHVYCFEKFSPDEPEPSDEDIQRRIHTRMCRIIDYPLDYDTLQFQLVRKVAPTKPMYRVSFQLPEQVAFKTI</sequence>
<dbReference type="Proteomes" id="UP000094389">
    <property type="component" value="Unassembled WGS sequence"/>
</dbReference>
<dbReference type="InterPro" id="IPR025792">
    <property type="entry name" value="tRNA_Gua_MeTrfase_euk"/>
</dbReference>
<dbReference type="EC" id="2.1.1.228" evidence="10"/>
<evidence type="ECO:0000256" key="9">
    <source>
        <dbReference type="ARBA" id="ARBA00047783"/>
    </source>
</evidence>
<feature type="binding site" evidence="10">
    <location>
        <position position="339"/>
    </location>
    <ligand>
        <name>S-adenosyl-L-methionine</name>
        <dbReference type="ChEBI" id="CHEBI:59789"/>
    </ligand>
</feature>
<dbReference type="RefSeq" id="XP_020073594.1">
    <property type="nucleotide sequence ID" value="XM_020216785.1"/>
</dbReference>
<dbReference type="GO" id="GO:0052906">
    <property type="term" value="F:tRNA (guanine(37)-N1)-methyltransferase activity"/>
    <property type="evidence" value="ECO:0007669"/>
    <property type="project" value="UniProtKB-UniRule"/>
</dbReference>
<dbReference type="HAMAP" id="MF_03152">
    <property type="entry name" value="TRM5"/>
    <property type="match status" value="1"/>
</dbReference>
<comment type="subcellular location">
    <subcellularLocation>
        <location evidence="10">Mitochondrion matrix</location>
    </subcellularLocation>
    <subcellularLocation>
        <location evidence="10">Nucleus</location>
    </subcellularLocation>
    <subcellularLocation>
        <location evidence="10">Cytoplasm</location>
    </subcellularLocation>
    <text evidence="10">Predominantly in the mitochondria and in the nucleus.</text>
</comment>
<proteinExistence type="inferred from homology"/>
<dbReference type="InterPro" id="IPR056744">
    <property type="entry name" value="TRM5/TYW2-like_N"/>
</dbReference>
<accession>A0A1E4SAQ8</accession>
<dbReference type="PROSITE" id="PS51684">
    <property type="entry name" value="SAM_MT_TRM5_TYW2"/>
    <property type="match status" value="1"/>
</dbReference>
<keyword evidence="2 10" id="KW-0963">Cytoplasm</keyword>
<evidence type="ECO:0000256" key="10">
    <source>
        <dbReference type="HAMAP-Rule" id="MF_03152"/>
    </source>
</evidence>
<feature type="binding site" evidence="10">
    <location>
        <begin position="258"/>
        <end position="259"/>
    </location>
    <ligand>
        <name>S-adenosyl-L-methionine</name>
        <dbReference type="ChEBI" id="CHEBI:59789"/>
    </ligand>
</feature>
<evidence type="ECO:0000313" key="14">
    <source>
        <dbReference type="Proteomes" id="UP000038830"/>
    </source>
</evidence>
<reference evidence="12" key="1">
    <citation type="submission" date="2014-12" db="EMBL/GenBank/DDBJ databases">
        <authorList>
            <person name="Jaenicke S."/>
        </authorList>
    </citation>
    <scope>NUCLEOTIDE SEQUENCE [LARGE SCALE GENOMIC DNA]</scope>
    <source>
        <strain evidence="12">CBS1600</strain>
    </source>
</reference>
<feature type="domain" description="SAM-dependent methyltransferase TRM5/TYW2-type" evidence="11">
    <location>
        <begin position="131"/>
        <end position="436"/>
    </location>
</feature>
<comment type="caution">
    <text evidence="10">Lacks conserved residue(s) required for the propagation of feature annotation.</text>
</comment>
<dbReference type="InterPro" id="IPR030382">
    <property type="entry name" value="MeTrfase_TRM5/TYW2"/>
</dbReference>
<keyword evidence="5 10" id="KW-0949">S-adenosyl-L-methionine</keyword>
<dbReference type="Proteomes" id="UP000038830">
    <property type="component" value="Unassembled WGS sequence"/>
</dbReference>
<evidence type="ECO:0000256" key="8">
    <source>
        <dbReference type="ARBA" id="ARBA00023242"/>
    </source>
</evidence>
<dbReference type="AlphaFoldDB" id="A0A0H5C082"/>
<gene>
    <name evidence="12" type="primary">trm5</name>
    <name evidence="10" type="synonym">TRM5</name>
    <name evidence="12" type="ORF">BN1211_1205</name>
    <name evidence="13" type="ORF">CYBJADRAFT_176417</name>
</gene>
<dbReference type="Gene3D" id="3.40.50.150">
    <property type="entry name" value="Vaccinia Virus protein VP39"/>
    <property type="match status" value="1"/>
</dbReference>
<keyword evidence="6 10" id="KW-0819">tRNA processing</keyword>
<reference evidence="13 15" key="3">
    <citation type="journal article" date="2016" name="Proc. Natl. Acad. Sci. U.S.A.">
        <title>Comparative genomics of biotechnologically important yeasts.</title>
        <authorList>
            <person name="Riley R."/>
            <person name="Haridas S."/>
            <person name="Wolfe K.H."/>
            <person name="Lopes M.R."/>
            <person name="Hittinger C.T."/>
            <person name="Goeker M."/>
            <person name="Salamov A.A."/>
            <person name="Wisecaver J.H."/>
            <person name="Long T.M."/>
            <person name="Calvey C.H."/>
            <person name="Aerts A.L."/>
            <person name="Barry K.W."/>
            <person name="Choi C."/>
            <person name="Clum A."/>
            <person name="Coughlan A.Y."/>
            <person name="Deshpande S."/>
            <person name="Douglass A.P."/>
            <person name="Hanson S.J."/>
            <person name="Klenk H.-P."/>
            <person name="LaButti K.M."/>
            <person name="Lapidus A."/>
            <person name="Lindquist E.A."/>
            <person name="Lipzen A.M."/>
            <person name="Meier-Kolthoff J.P."/>
            <person name="Ohm R.A."/>
            <person name="Otillar R.P."/>
            <person name="Pangilinan J.L."/>
            <person name="Peng Y."/>
            <person name="Rokas A."/>
            <person name="Rosa C.A."/>
            <person name="Scheuner C."/>
            <person name="Sibirny A.A."/>
            <person name="Slot J.C."/>
            <person name="Stielow J.B."/>
            <person name="Sun H."/>
            <person name="Kurtzman C.P."/>
            <person name="Blackwell M."/>
            <person name="Grigoriev I.V."/>
            <person name="Jeffries T.W."/>
        </authorList>
    </citation>
    <scope>NUCLEOTIDE SEQUENCE [LARGE SCALE GENOMIC DNA]</scope>
    <source>
        <strain evidence="15">ATCC 18201 / CBS 1600 / BCRC 20928 / JCM 3617 / NBRC 0987 / NRRL Y-1542</strain>
        <strain evidence="13">NRRL Y-1542</strain>
    </source>
</reference>
<dbReference type="InterPro" id="IPR056743">
    <property type="entry name" value="TRM5-TYW2-like_MTfase"/>
</dbReference>
<evidence type="ECO:0000313" key="12">
    <source>
        <dbReference type="EMBL" id="CEP21175.1"/>
    </source>
</evidence>
<comment type="similarity">
    <text evidence="10">Belongs to the TRM5 / TYW2 family.</text>
</comment>
<dbReference type="PANTHER" id="PTHR23245">
    <property type="entry name" value="TRNA METHYLTRANSFERASE"/>
    <property type="match status" value="1"/>
</dbReference>
<reference evidence="14" key="2">
    <citation type="journal article" date="2015" name="J. Biotechnol.">
        <title>The structure of the Cyberlindnera jadinii genome and its relation to Candida utilis analyzed by the occurrence of single nucleotide polymorphisms.</title>
        <authorList>
            <person name="Rupp O."/>
            <person name="Brinkrolf K."/>
            <person name="Buerth C."/>
            <person name="Kunigo M."/>
            <person name="Schneider J."/>
            <person name="Jaenicke S."/>
            <person name="Goesmann A."/>
            <person name="Puehler A."/>
            <person name="Jaeger K.-E."/>
            <person name="Ernst J.F."/>
        </authorList>
    </citation>
    <scope>NUCLEOTIDE SEQUENCE [LARGE SCALE GENOMIC DNA]</scope>
    <source>
        <strain evidence="14">ATCC 18201 / CBS 1600 / BCRC 20928 / JCM 3617 / NBRC 0987 / NRRL Y-1542</strain>
    </source>
</reference>
<keyword evidence="15" id="KW-1185">Reference proteome</keyword>
<evidence type="ECO:0000256" key="1">
    <source>
        <dbReference type="ARBA" id="ARBA00009775"/>
    </source>
</evidence>
<evidence type="ECO:0000259" key="11">
    <source>
        <dbReference type="PROSITE" id="PS51684"/>
    </source>
</evidence>
<keyword evidence="3 10" id="KW-0489">Methyltransferase</keyword>
<evidence type="ECO:0000256" key="5">
    <source>
        <dbReference type="ARBA" id="ARBA00022691"/>
    </source>
</evidence>
<dbReference type="STRING" id="983966.A0A0H5C082"/>
<comment type="function">
    <text evidence="10">Specifically methylates the N1 position of guanosine-37 in various cytoplasmic and mitochondrial tRNAs. Methylation is not dependent on the nature of the nucleoside 5' of the target nucleoside. This is the first step in the biosynthesis of wybutosine (yW), a modified base adjacent to the anticodon of tRNAs and required for accurate decoding.</text>
</comment>
<evidence type="ECO:0000256" key="2">
    <source>
        <dbReference type="ARBA" id="ARBA00022490"/>
    </source>
</evidence>
<comment type="similarity">
    <text evidence="1">Belongs to the class I-like SAM-binding methyltransferase superfamily. TRM5/TYW2 family.</text>
</comment>
<evidence type="ECO:0000256" key="4">
    <source>
        <dbReference type="ARBA" id="ARBA00022679"/>
    </source>
</evidence>
<dbReference type="GO" id="GO:0002939">
    <property type="term" value="P:tRNA N1-guanine methylation"/>
    <property type="evidence" value="ECO:0007669"/>
    <property type="project" value="TreeGrafter"/>
</dbReference>
<dbReference type="OMA" id="VGSHSQF"/>
<dbReference type="Pfam" id="PF25133">
    <property type="entry name" value="TYW2_N_2"/>
    <property type="match status" value="1"/>
</dbReference>
<dbReference type="EMBL" id="CDQK01000001">
    <property type="protein sequence ID" value="CEP21175.1"/>
    <property type="molecule type" value="Genomic_DNA"/>
</dbReference>
<dbReference type="EMBL" id="KV453925">
    <property type="protein sequence ID" value="ODV76555.1"/>
    <property type="molecule type" value="Genomic_DNA"/>
</dbReference>
<organism evidence="12 14">
    <name type="scientific">Cyberlindnera jadinii (strain ATCC 18201 / CBS 1600 / BCRC 20928 / JCM 3617 / NBRC 0987 / NRRL Y-1542)</name>
    <name type="common">Torula yeast</name>
    <name type="synonym">Candida utilis</name>
    <dbReference type="NCBI Taxonomy" id="983966"/>
    <lineage>
        <taxon>Eukaryota</taxon>
        <taxon>Fungi</taxon>
        <taxon>Dikarya</taxon>
        <taxon>Ascomycota</taxon>
        <taxon>Saccharomycotina</taxon>
        <taxon>Saccharomycetes</taxon>
        <taxon>Phaffomycetales</taxon>
        <taxon>Phaffomycetaceae</taxon>
        <taxon>Cyberlindnera</taxon>
    </lineage>
</organism>
<evidence type="ECO:0000313" key="15">
    <source>
        <dbReference type="Proteomes" id="UP000094389"/>
    </source>
</evidence>
<keyword evidence="4 10" id="KW-0808">Transferase</keyword>
<dbReference type="GO" id="GO:0005759">
    <property type="term" value="C:mitochondrial matrix"/>
    <property type="evidence" value="ECO:0007669"/>
    <property type="project" value="UniProtKB-SubCell"/>
</dbReference>
<evidence type="ECO:0000256" key="3">
    <source>
        <dbReference type="ARBA" id="ARBA00022603"/>
    </source>
</evidence>
<comment type="catalytic activity">
    <reaction evidence="9 10">
        <text>guanosine(37) in tRNA + S-adenosyl-L-methionine = N(1)-methylguanosine(37) in tRNA + S-adenosyl-L-homocysteine + H(+)</text>
        <dbReference type="Rhea" id="RHEA:36899"/>
        <dbReference type="Rhea" id="RHEA-COMP:10145"/>
        <dbReference type="Rhea" id="RHEA-COMP:10147"/>
        <dbReference type="ChEBI" id="CHEBI:15378"/>
        <dbReference type="ChEBI" id="CHEBI:57856"/>
        <dbReference type="ChEBI" id="CHEBI:59789"/>
        <dbReference type="ChEBI" id="CHEBI:73542"/>
        <dbReference type="ChEBI" id="CHEBI:74269"/>
        <dbReference type="EC" id="2.1.1.228"/>
    </reaction>
</comment>